<dbReference type="SMART" id="SM01012">
    <property type="entry name" value="ANTAR"/>
    <property type="match status" value="1"/>
</dbReference>
<gene>
    <name evidence="3" type="ORF">ISF6_2609</name>
</gene>
<dbReference type="PROSITE" id="PS50921">
    <property type="entry name" value="ANTAR"/>
    <property type="match status" value="1"/>
</dbReference>
<dbReference type="OrthoDB" id="9782798at2"/>
<accession>A0A0K8P2K8</accession>
<organism evidence="3 4">
    <name type="scientific">Piscinibacter sakaiensis</name>
    <name type="common">Ideonella sakaiensis</name>
    <dbReference type="NCBI Taxonomy" id="1547922"/>
    <lineage>
        <taxon>Bacteria</taxon>
        <taxon>Pseudomonadati</taxon>
        <taxon>Pseudomonadota</taxon>
        <taxon>Betaproteobacteria</taxon>
        <taxon>Burkholderiales</taxon>
        <taxon>Sphaerotilaceae</taxon>
        <taxon>Piscinibacter</taxon>
    </lineage>
</organism>
<evidence type="ECO:0000259" key="2">
    <source>
        <dbReference type="PROSITE" id="PS50921"/>
    </source>
</evidence>
<keyword evidence="4" id="KW-1185">Reference proteome</keyword>
<evidence type="ECO:0000313" key="3">
    <source>
        <dbReference type="EMBL" id="GAP36769.1"/>
    </source>
</evidence>
<dbReference type="EMBL" id="BBYR01000039">
    <property type="protein sequence ID" value="GAP36769.1"/>
    <property type="molecule type" value="Genomic_DNA"/>
</dbReference>
<dbReference type="InterPro" id="IPR010910">
    <property type="entry name" value="Nitrate/nitrite_sensing_bac"/>
</dbReference>
<reference evidence="3 4" key="2">
    <citation type="journal article" date="2016" name="Science">
        <title>A bacterium that degrades and assimilates poly(ethylene terephthalate).</title>
        <authorList>
            <person name="Yoshida S."/>
            <person name="Hiraga K."/>
            <person name="Takehana T."/>
            <person name="Taniguchi I."/>
            <person name="Yamaji H."/>
            <person name="Maeda Y."/>
            <person name="Toyohara K."/>
            <person name="Miyamoto K."/>
            <person name="Kimura Y."/>
            <person name="Oda K."/>
        </authorList>
    </citation>
    <scope>NUCLEOTIDE SEQUENCE [LARGE SCALE GENOMIC DNA]</scope>
    <source>
        <strain evidence="4">NBRC 110686 / TISTR 2288 / 201-F6</strain>
    </source>
</reference>
<dbReference type="STRING" id="1547922.ISF6_2609"/>
<dbReference type="Proteomes" id="UP000037660">
    <property type="component" value="Unassembled WGS sequence"/>
</dbReference>
<dbReference type="Pfam" id="PF08376">
    <property type="entry name" value="NIT"/>
    <property type="match status" value="1"/>
</dbReference>
<evidence type="ECO:0000259" key="1">
    <source>
        <dbReference type="PROSITE" id="PS50906"/>
    </source>
</evidence>
<dbReference type="GO" id="GO:0003723">
    <property type="term" value="F:RNA binding"/>
    <property type="evidence" value="ECO:0007669"/>
    <property type="project" value="InterPro"/>
</dbReference>
<reference evidence="4" key="1">
    <citation type="submission" date="2015-07" db="EMBL/GenBank/DDBJ databases">
        <title>Discovery of a poly(ethylene terephthalate assimilation.</title>
        <authorList>
            <person name="Yoshida S."/>
            <person name="Hiraga K."/>
            <person name="Takehana T."/>
            <person name="Taniguchi I."/>
            <person name="Yamaji H."/>
            <person name="Maeda Y."/>
            <person name="Toyohara K."/>
            <person name="Miyamoto K."/>
            <person name="Kimura Y."/>
            <person name="Oda K."/>
        </authorList>
    </citation>
    <scope>NUCLEOTIDE SEQUENCE [LARGE SCALE GENOMIC DNA]</scope>
    <source>
        <strain evidence="4">NBRC 110686 / TISTR 2288 / 201-F6</strain>
    </source>
</reference>
<dbReference type="InterPro" id="IPR011006">
    <property type="entry name" value="CheY-like_superfamily"/>
</dbReference>
<protein>
    <submittedName>
        <fullName evidence="3">Response regulator NasT</fullName>
    </submittedName>
</protein>
<dbReference type="PROSITE" id="PS50906">
    <property type="entry name" value="NIT"/>
    <property type="match status" value="1"/>
</dbReference>
<dbReference type="Pfam" id="PF03861">
    <property type="entry name" value="ANTAR"/>
    <property type="match status" value="1"/>
</dbReference>
<name>A0A0K8P2K8_PISS1</name>
<sequence>MNPTLAFLLAARRSEIHGLEQLRATSELVRGMSEWVHRLQRERGASNLFIASRGQRFAAERQQCVDDSQQVEQAVRARHFAAVEDPSAVYGGVRLLSRIAQLLQALDGLPQLRRRVALRELSAAQAAEAYTALIAALLAVVFEAADTAADPRISRALVALFHLMQGKELAGQERAAGTAAFAAGSVDAQALQRLQHLVEGQERCFQVVQDFAEPMLCTMWQHLQAGEASRAVEQLRAGLRAEGPVRDGAAGGEHWFAATTRRIDAMRLVEDAATSALVALCEARLAEVREAPATPQAAPAPQGAPDLLGPHLGRSLMDLVQEQACRLQRMSDELASAQGALRERKLVERAKGLLMERRGLGEEAAYRLLRQTAMQRHRRLGEVAEAVLQMGPLIDGL</sequence>
<proteinExistence type="predicted"/>
<feature type="domain" description="ANTAR" evidence="2">
    <location>
        <begin position="327"/>
        <end position="388"/>
    </location>
</feature>
<dbReference type="InterPro" id="IPR036388">
    <property type="entry name" value="WH-like_DNA-bd_sf"/>
</dbReference>
<comment type="caution">
    <text evidence="3">The sequence shown here is derived from an EMBL/GenBank/DDBJ whole genome shotgun (WGS) entry which is preliminary data.</text>
</comment>
<evidence type="ECO:0000313" key="4">
    <source>
        <dbReference type="Proteomes" id="UP000037660"/>
    </source>
</evidence>
<feature type="domain" description="NIT" evidence="1">
    <location>
        <begin position="30"/>
        <end position="284"/>
    </location>
</feature>
<dbReference type="SUPFAM" id="SSF52172">
    <property type="entry name" value="CheY-like"/>
    <property type="match status" value="1"/>
</dbReference>
<dbReference type="AlphaFoldDB" id="A0A0K8P2K8"/>
<dbReference type="Gene3D" id="1.10.10.10">
    <property type="entry name" value="Winged helix-like DNA-binding domain superfamily/Winged helix DNA-binding domain"/>
    <property type="match status" value="1"/>
</dbReference>
<dbReference type="RefSeq" id="WP_054020751.1">
    <property type="nucleotide sequence ID" value="NZ_BBYR01000039.1"/>
</dbReference>
<dbReference type="InterPro" id="IPR005561">
    <property type="entry name" value="ANTAR"/>
</dbReference>
<dbReference type="InterPro" id="IPR013587">
    <property type="entry name" value="Nitrate/nitrite_sensing"/>
</dbReference>